<dbReference type="Proteomes" id="UP001279734">
    <property type="component" value="Unassembled WGS sequence"/>
</dbReference>
<evidence type="ECO:0000313" key="2">
    <source>
        <dbReference type="Proteomes" id="UP001279734"/>
    </source>
</evidence>
<name>A0AAD3TKL8_NEPGR</name>
<dbReference type="GO" id="GO:0005739">
    <property type="term" value="C:mitochondrion"/>
    <property type="evidence" value="ECO:0007669"/>
    <property type="project" value="TreeGrafter"/>
</dbReference>
<dbReference type="GO" id="GO:0006541">
    <property type="term" value="P:glutamine metabolic process"/>
    <property type="evidence" value="ECO:0007669"/>
    <property type="project" value="TreeGrafter"/>
</dbReference>
<proteinExistence type="predicted"/>
<dbReference type="GO" id="GO:0006528">
    <property type="term" value="P:asparagine metabolic process"/>
    <property type="evidence" value="ECO:0007669"/>
    <property type="project" value="TreeGrafter"/>
</dbReference>
<dbReference type="PANTHER" id="PTHR23088:SF30">
    <property type="entry name" value="OMEGA-AMIDASE NIT2"/>
    <property type="match status" value="1"/>
</dbReference>
<accession>A0AAD3TKL8</accession>
<dbReference type="GO" id="GO:0006107">
    <property type="term" value="P:oxaloacetate metabolic process"/>
    <property type="evidence" value="ECO:0007669"/>
    <property type="project" value="TreeGrafter"/>
</dbReference>
<gene>
    <name evidence="1" type="ORF">Nepgr_032644</name>
</gene>
<dbReference type="SUPFAM" id="SSF56317">
    <property type="entry name" value="Carbon-nitrogen hydrolase"/>
    <property type="match status" value="1"/>
</dbReference>
<dbReference type="EMBL" id="BSYO01000039">
    <property type="protein sequence ID" value="GMH30801.1"/>
    <property type="molecule type" value="Genomic_DNA"/>
</dbReference>
<sequence length="130" mass="14463">MVKWEDVFSFNFALVTLMNLHWHALRLHVTSRNICTLCSLSIHQIWNSPYSSDSFPVYAEDIDAGGIASPSIVMLFEVPRALKITIVGGSISERSGDKLHLFDIDIPGKVTFKVSKTLIEGETPTVVDID</sequence>
<comment type="caution">
    <text evidence="1">The sequence shown here is derived from an EMBL/GenBank/DDBJ whole genome shotgun (WGS) entry which is preliminary data.</text>
</comment>
<dbReference type="GO" id="GO:0050152">
    <property type="term" value="F:omega-amidase activity"/>
    <property type="evidence" value="ECO:0007669"/>
    <property type="project" value="TreeGrafter"/>
</dbReference>
<dbReference type="AlphaFoldDB" id="A0AAD3TKL8"/>
<dbReference type="PANTHER" id="PTHR23088">
    <property type="entry name" value="NITRILASE-RELATED"/>
    <property type="match status" value="1"/>
</dbReference>
<evidence type="ECO:0000313" key="1">
    <source>
        <dbReference type="EMBL" id="GMH30801.1"/>
    </source>
</evidence>
<keyword evidence="2" id="KW-1185">Reference proteome</keyword>
<organism evidence="1 2">
    <name type="scientific">Nepenthes gracilis</name>
    <name type="common">Slender pitcher plant</name>
    <dbReference type="NCBI Taxonomy" id="150966"/>
    <lineage>
        <taxon>Eukaryota</taxon>
        <taxon>Viridiplantae</taxon>
        <taxon>Streptophyta</taxon>
        <taxon>Embryophyta</taxon>
        <taxon>Tracheophyta</taxon>
        <taxon>Spermatophyta</taxon>
        <taxon>Magnoliopsida</taxon>
        <taxon>eudicotyledons</taxon>
        <taxon>Gunneridae</taxon>
        <taxon>Pentapetalae</taxon>
        <taxon>Caryophyllales</taxon>
        <taxon>Nepenthaceae</taxon>
        <taxon>Nepenthes</taxon>
    </lineage>
</organism>
<protein>
    <submittedName>
        <fullName evidence="1">Uncharacterized protein</fullName>
    </submittedName>
</protein>
<dbReference type="InterPro" id="IPR036526">
    <property type="entry name" value="C-N_Hydrolase_sf"/>
</dbReference>
<reference evidence="1" key="1">
    <citation type="submission" date="2023-05" db="EMBL/GenBank/DDBJ databases">
        <title>Nepenthes gracilis genome sequencing.</title>
        <authorList>
            <person name="Fukushima K."/>
        </authorList>
    </citation>
    <scope>NUCLEOTIDE SEQUENCE</scope>
    <source>
        <strain evidence="1">SING2019-196</strain>
    </source>
</reference>
<dbReference type="Gene3D" id="3.60.110.10">
    <property type="entry name" value="Carbon-nitrogen hydrolase"/>
    <property type="match status" value="1"/>
</dbReference>